<dbReference type="PANTHER" id="PTHR30296:SF0">
    <property type="entry name" value="LACTATE UTILIZATION PROTEIN A"/>
    <property type="match status" value="1"/>
</dbReference>
<evidence type="ECO:0000259" key="1">
    <source>
        <dbReference type="Pfam" id="PF02754"/>
    </source>
</evidence>
<reference evidence="2" key="1">
    <citation type="submission" date="2020-04" db="EMBL/GenBank/DDBJ databases">
        <title>Deep metagenomics examines the oral microbiome during advanced dental caries in children, revealing novel taxa and co-occurrences with host molecules.</title>
        <authorList>
            <person name="Baker J.L."/>
            <person name="Morton J.T."/>
            <person name="Dinis M."/>
            <person name="Alvarez R."/>
            <person name="Tran N.C."/>
            <person name="Knight R."/>
            <person name="Edlund A."/>
        </authorList>
    </citation>
    <scope>NUCLEOTIDE SEQUENCE</scope>
    <source>
        <strain evidence="2">JCVI_32_bin.24</strain>
    </source>
</reference>
<dbReference type="GO" id="GO:0005829">
    <property type="term" value="C:cytosol"/>
    <property type="evidence" value="ECO:0007669"/>
    <property type="project" value="TreeGrafter"/>
</dbReference>
<proteinExistence type="predicted"/>
<feature type="non-terminal residue" evidence="2">
    <location>
        <position position="132"/>
    </location>
</feature>
<dbReference type="AlphaFoldDB" id="A0A930G1Y5"/>
<dbReference type="EMBL" id="JABZMI010000175">
    <property type="protein sequence ID" value="MBF1165258.1"/>
    <property type="molecule type" value="Genomic_DNA"/>
</dbReference>
<dbReference type="Pfam" id="PF02754">
    <property type="entry name" value="CCG"/>
    <property type="match status" value="1"/>
</dbReference>
<gene>
    <name evidence="2" type="ORF">HXL68_09460</name>
</gene>
<evidence type="ECO:0000313" key="2">
    <source>
        <dbReference type="EMBL" id="MBF1165258.1"/>
    </source>
</evidence>
<name>A0A930G1Y5_9RHOO</name>
<dbReference type="Proteomes" id="UP000718593">
    <property type="component" value="Unassembled WGS sequence"/>
</dbReference>
<dbReference type="GO" id="GO:0016491">
    <property type="term" value="F:oxidoreductase activity"/>
    <property type="evidence" value="ECO:0007669"/>
    <property type="project" value="UniProtKB-ARBA"/>
</dbReference>
<sequence length="132" mass="14713">MPTQSARPTDVYFFATCVVDQFFPGAGMDAITLLERQGIRVHFPEEQTCCGQPAYTSGFPDEARKVAAHQLTLFPNDWPVVVPSGSCAGMMKHHYPTLFARDPVRQAAAAKLSARIYEFTQFLVDVLNFKPE</sequence>
<evidence type="ECO:0000313" key="3">
    <source>
        <dbReference type="Proteomes" id="UP000718593"/>
    </source>
</evidence>
<dbReference type="InterPro" id="IPR004017">
    <property type="entry name" value="Cys_rich_dom"/>
</dbReference>
<protein>
    <submittedName>
        <fullName evidence="2">(Fe-S)-binding protein</fullName>
    </submittedName>
</protein>
<comment type="caution">
    <text evidence="2">The sequence shown here is derived from an EMBL/GenBank/DDBJ whole genome shotgun (WGS) entry which is preliminary data.</text>
</comment>
<accession>A0A930G1Y5</accession>
<dbReference type="PANTHER" id="PTHR30296">
    <property type="entry name" value="UNCHARACTERIZED PROTEIN YKGE"/>
    <property type="match status" value="1"/>
</dbReference>
<organism evidence="2 3">
    <name type="scientific">Dechloromonas agitata</name>
    <dbReference type="NCBI Taxonomy" id="73030"/>
    <lineage>
        <taxon>Bacteria</taxon>
        <taxon>Pseudomonadati</taxon>
        <taxon>Pseudomonadota</taxon>
        <taxon>Betaproteobacteria</taxon>
        <taxon>Rhodocyclales</taxon>
        <taxon>Azonexaceae</taxon>
        <taxon>Dechloromonas</taxon>
    </lineage>
</organism>
<feature type="domain" description="Cysteine-rich" evidence="1">
    <location>
        <begin position="11"/>
        <end position="92"/>
    </location>
</feature>